<evidence type="ECO:0000313" key="2">
    <source>
        <dbReference type="EMBL" id="CAG5003953.1"/>
    </source>
</evidence>
<proteinExistence type="predicted"/>
<sequence length="95" mass="11057">MASSPDEDSMTQSICKNSDPNTEIENSNIKIPIQRRRCRNPPELEETNKEMKKAFSTLNSELYKQQTKDSEDNCDLYGKLLAKKLRQFTDIEKQE</sequence>
<feature type="region of interest" description="Disordered" evidence="1">
    <location>
        <begin position="1"/>
        <end position="26"/>
    </location>
</feature>
<feature type="compositionally biased region" description="Polar residues" evidence="1">
    <location>
        <begin position="10"/>
        <end position="26"/>
    </location>
</feature>
<dbReference type="Proteomes" id="UP000691718">
    <property type="component" value="Unassembled WGS sequence"/>
</dbReference>
<dbReference type="EMBL" id="CAJQZP010000973">
    <property type="protein sequence ID" value="CAG5003953.1"/>
    <property type="molecule type" value="Genomic_DNA"/>
</dbReference>
<reference evidence="2" key="1">
    <citation type="submission" date="2021-04" db="EMBL/GenBank/DDBJ databases">
        <authorList>
            <person name="Tunstrom K."/>
        </authorList>
    </citation>
    <scope>NUCLEOTIDE SEQUENCE</scope>
</reference>
<evidence type="ECO:0000256" key="1">
    <source>
        <dbReference type="SAM" id="MobiDB-lite"/>
    </source>
</evidence>
<accession>A0A8S3X652</accession>
<gene>
    <name evidence="2" type="ORF">PAPOLLO_LOCUS14307</name>
</gene>
<dbReference type="AlphaFoldDB" id="A0A8S3X652"/>
<evidence type="ECO:0000313" key="3">
    <source>
        <dbReference type="Proteomes" id="UP000691718"/>
    </source>
</evidence>
<comment type="caution">
    <text evidence="2">The sequence shown here is derived from an EMBL/GenBank/DDBJ whole genome shotgun (WGS) entry which is preliminary data.</text>
</comment>
<name>A0A8S3X652_PARAO</name>
<protein>
    <submittedName>
        <fullName evidence="2">(apollo) hypothetical protein</fullName>
    </submittedName>
</protein>
<organism evidence="2 3">
    <name type="scientific">Parnassius apollo</name>
    <name type="common">Apollo butterfly</name>
    <name type="synonym">Papilio apollo</name>
    <dbReference type="NCBI Taxonomy" id="110799"/>
    <lineage>
        <taxon>Eukaryota</taxon>
        <taxon>Metazoa</taxon>
        <taxon>Ecdysozoa</taxon>
        <taxon>Arthropoda</taxon>
        <taxon>Hexapoda</taxon>
        <taxon>Insecta</taxon>
        <taxon>Pterygota</taxon>
        <taxon>Neoptera</taxon>
        <taxon>Endopterygota</taxon>
        <taxon>Lepidoptera</taxon>
        <taxon>Glossata</taxon>
        <taxon>Ditrysia</taxon>
        <taxon>Papilionoidea</taxon>
        <taxon>Papilionidae</taxon>
        <taxon>Parnassiinae</taxon>
        <taxon>Parnassini</taxon>
        <taxon>Parnassius</taxon>
        <taxon>Parnassius</taxon>
    </lineage>
</organism>
<dbReference type="OrthoDB" id="6776070at2759"/>
<keyword evidence="3" id="KW-1185">Reference proteome</keyword>